<evidence type="ECO:0000313" key="11">
    <source>
        <dbReference type="Proteomes" id="UP001153620"/>
    </source>
</evidence>
<comment type="subcellular location">
    <subcellularLocation>
        <location evidence="1">Endoplasmic reticulum membrane</location>
        <topology evidence="1">Single-pass membrane protein</topology>
    </subcellularLocation>
</comment>
<keyword evidence="6 9" id="KW-1133">Transmembrane helix</keyword>
<evidence type="ECO:0000256" key="1">
    <source>
        <dbReference type="ARBA" id="ARBA00004389"/>
    </source>
</evidence>
<dbReference type="EMBL" id="OU895878">
    <property type="protein sequence ID" value="CAG9805966.1"/>
    <property type="molecule type" value="Genomic_DNA"/>
</dbReference>
<protein>
    <recommendedName>
        <fullName evidence="12">Nicalin</fullName>
    </recommendedName>
</protein>
<keyword evidence="11" id="KW-1185">Reference proteome</keyword>
<evidence type="ECO:0000256" key="6">
    <source>
        <dbReference type="ARBA" id="ARBA00022989"/>
    </source>
</evidence>
<dbReference type="SUPFAM" id="SSF53187">
    <property type="entry name" value="Zn-dependent exopeptidases"/>
    <property type="match status" value="1"/>
</dbReference>
<comment type="similarity">
    <text evidence="2">Belongs to the nicastrin family.</text>
</comment>
<evidence type="ECO:0000256" key="7">
    <source>
        <dbReference type="ARBA" id="ARBA00023136"/>
    </source>
</evidence>
<dbReference type="GO" id="GO:0009966">
    <property type="term" value="P:regulation of signal transduction"/>
    <property type="evidence" value="ECO:0007669"/>
    <property type="project" value="InterPro"/>
</dbReference>
<keyword evidence="4" id="KW-0732">Signal</keyword>
<dbReference type="AlphaFoldDB" id="A0A9N9WRC4"/>
<evidence type="ECO:0000256" key="4">
    <source>
        <dbReference type="ARBA" id="ARBA00022729"/>
    </source>
</evidence>
<proteinExistence type="inferred from homology"/>
<evidence type="ECO:0000256" key="8">
    <source>
        <dbReference type="ARBA" id="ARBA00023180"/>
    </source>
</evidence>
<organism evidence="10 11">
    <name type="scientific">Chironomus riparius</name>
    <dbReference type="NCBI Taxonomy" id="315576"/>
    <lineage>
        <taxon>Eukaryota</taxon>
        <taxon>Metazoa</taxon>
        <taxon>Ecdysozoa</taxon>
        <taxon>Arthropoda</taxon>
        <taxon>Hexapoda</taxon>
        <taxon>Insecta</taxon>
        <taxon>Pterygota</taxon>
        <taxon>Neoptera</taxon>
        <taxon>Endopterygota</taxon>
        <taxon>Diptera</taxon>
        <taxon>Nematocera</taxon>
        <taxon>Chironomoidea</taxon>
        <taxon>Chironomidae</taxon>
        <taxon>Chironominae</taxon>
        <taxon>Chironomus</taxon>
    </lineage>
</organism>
<reference evidence="10" key="2">
    <citation type="submission" date="2022-10" db="EMBL/GenBank/DDBJ databases">
        <authorList>
            <consortium name="ENA_rothamsted_submissions"/>
            <consortium name="culmorum"/>
            <person name="King R."/>
        </authorList>
    </citation>
    <scope>NUCLEOTIDE SEQUENCE</scope>
</reference>
<dbReference type="InterPro" id="IPR016574">
    <property type="entry name" value="Nicalin"/>
</dbReference>
<evidence type="ECO:0000256" key="3">
    <source>
        <dbReference type="ARBA" id="ARBA00022692"/>
    </source>
</evidence>
<dbReference type="PANTHER" id="PTHR31826">
    <property type="entry name" value="NICALIN"/>
    <property type="match status" value="1"/>
</dbReference>
<keyword evidence="5" id="KW-0256">Endoplasmic reticulum</keyword>
<dbReference type="OrthoDB" id="5913609at2759"/>
<evidence type="ECO:0008006" key="12">
    <source>
        <dbReference type="Google" id="ProtNLM"/>
    </source>
</evidence>
<keyword evidence="7 9" id="KW-0472">Membrane</keyword>
<sequence length="553" mass="62745">MIEEINDLKWIPYFLVFLLVINPSFADSNFSNIQRMIQFDSSGVNMGCRASSINKEARPLNSVYLPNGCVLARFQDMTIDQFRDIRLKAGGLIVLLPKNLLDLSLEEKENIFLLEQAMLVEEISIPVYFSNYDEEIDRIISEINQNPSKGSAKQQSALSEIFKKISANSYQIVVSGSHSPKKDSRIPIIQGELIPFKQSSTDSQTKLPVIIISSQLKPFGISNSQPPNFDATIMLTLADIFSKLYNQVTSSAKYRIVFVLDESGSLLNYQGTKKWLENNVEENIHNIEFAICLESFSESIGDLFMHVSKPPKEGTSVYRFYEILEKKTKQYSQKSLESVHKKINLADSFFKFPHERFSMKRVSSFTVSSLKSHSEPLKTSMFSDHTSTSVLNSESELNSAITENIQTNTKILAEALASYIFNFNDDENEEIFTGSLTITDKTMRPYIAPKSLSKSNNLKLAFEKLLKNVKVTYDISTDRDPDFVFYDGEEAKLNVYNVKPAVFDLFLTSLIGCYLFSIYFIVLHFPKVYTIISKFAYNPVQPATNGIHLKKAN</sequence>
<dbReference type="GO" id="GO:0005789">
    <property type="term" value="C:endoplasmic reticulum membrane"/>
    <property type="evidence" value="ECO:0007669"/>
    <property type="project" value="UniProtKB-SubCell"/>
</dbReference>
<keyword evidence="3 9" id="KW-0812">Transmembrane</keyword>
<evidence type="ECO:0000313" key="10">
    <source>
        <dbReference type="EMBL" id="CAG9805966.1"/>
    </source>
</evidence>
<gene>
    <name evidence="10" type="ORF">CHIRRI_LOCUS8832</name>
</gene>
<evidence type="ECO:0000256" key="9">
    <source>
        <dbReference type="SAM" id="Phobius"/>
    </source>
</evidence>
<keyword evidence="8" id="KW-0325">Glycoprotein</keyword>
<feature type="transmembrane region" description="Helical" evidence="9">
    <location>
        <begin position="505"/>
        <end position="525"/>
    </location>
</feature>
<evidence type="ECO:0000256" key="2">
    <source>
        <dbReference type="ARBA" id="ARBA00007717"/>
    </source>
</evidence>
<reference evidence="10" key="1">
    <citation type="submission" date="2022-01" db="EMBL/GenBank/DDBJ databases">
        <authorList>
            <person name="King R."/>
        </authorList>
    </citation>
    <scope>NUCLEOTIDE SEQUENCE</scope>
</reference>
<dbReference type="Proteomes" id="UP001153620">
    <property type="component" value="Chromosome 2"/>
</dbReference>
<accession>A0A9N9WRC4</accession>
<name>A0A9N9WRC4_9DIPT</name>
<evidence type="ECO:0000256" key="5">
    <source>
        <dbReference type="ARBA" id="ARBA00022824"/>
    </source>
</evidence>